<dbReference type="SUPFAM" id="SSF100950">
    <property type="entry name" value="NagB/RpiA/CoA transferase-like"/>
    <property type="match status" value="1"/>
</dbReference>
<evidence type="ECO:0000313" key="2">
    <source>
        <dbReference type="EMBL" id="MBP1041005.1"/>
    </source>
</evidence>
<dbReference type="PROSITE" id="PS01161">
    <property type="entry name" value="GLC_GALNAC_ISOMERASE"/>
    <property type="match status" value="1"/>
</dbReference>
<name>A0A940PA85_9ENTE</name>
<dbReference type="GO" id="GO:0006044">
    <property type="term" value="P:N-acetylglucosamine metabolic process"/>
    <property type="evidence" value="ECO:0007669"/>
    <property type="project" value="InterPro"/>
</dbReference>
<gene>
    <name evidence="2" type="ORF">I6N95_08320</name>
</gene>
<dbReference type="PANTHER" id="PTHR42892:SF1">
    <property type="entry name" value="GLUCOSAMINE-6-PHOSPHATE ISOMERASE"/>
    <property type="match status" value="1"/>
</dbReference>
<feature type="domain" description="Glucosamine/galactosamine-6-phosphate isomerase" evidence="1">
    <location>
        <begin position="14"/>
        <end position="221"/>
    </location>
</feature>
<evidence type="ECO:0000259" key="1">
    <source>
        <dbReference type="Pfam" id="PF01182"/>
    </source>
</evidence>
<dbReference type="AlphaFoldDB" id="A0A940PA85"/>
<dbReference type="InterPro" id="IPR037171">
    <property type="entry name" value="NagB/RpiA_transferase-like"/>
</dbReference>
<reference evidence="2" key="1">
    <citation type="submission" date="2020-12" db="EMBL/GenBank/DDBJ databases">
        <title>Vagococcus allomyrinae sp. nov. and Enterococcus lavae sp. nov., isolated from the larvae of Allomyrina dichotoma.</title>
        <authorList>
            <person name="Lee S.D."/>
        </authorList>
    </citation>
    <scope>NUCLEOTIDE SEQUENCE</scope>
    <source>
        <strain evidence="2">BWB3-3</strain>
    </source>
</reference>
<dbReference type="EMBL" id="JAEEGA010000004">
    <property type="protein sequence ID" value="MBP1041005.1"/>
    <property type="molecule type" value="Genomic_DNA"/>
</dbReference>
<keyword evidence="3" id="KW-1185">Reference proteome</keyword>
<evidence type="ECO:0000313" key="3">
    <source>
        <dbReference type="Proteomes" id="UP000674938"/>
    </source>
</evidence>
<dbReference type="Proteomes" id="UP000674938">
    <property type="component" value="Unassembled WGS sequence"/>
</dbReference>
<dbReference type="RefSeq" id="WP_209526624.1">
    <property type="nucleotide sequence ID" value="NZ_JAEEGA010000004.1"/>
</dbReference>
<dbReference type="InterPro" id="IPR018321">
    <property type="entry name" value="Glucosamine6P_isomerase_CS"/>
</dbReference>
<dbReference type="GO" id="GO:0004342">
    <property type="term" value="F:glucosamine-6-phosphate deaminase activity"/>
    <property type="evidence" value="ECO:0007669"/>
    <property type="project" value="InterPro"/>
</dbReference>
<comment type="caution">
    <text evidence="2">The sequence shown here is derived from an EMBL/GenBank/DDBJ whole genome shotgun (WGS) entry which is preliminary data.</text>
</comment>
<sequence length="239" mass="26665">MKKIIVDTYEDMSQLATDLIIAASLQAKRINLSLTAGSTPKRMYELLNQKLASLPEMTNVHYYTFDETPIKNQAHEVVGYDNFDGLNESFFKPAKIDSTRIHAMTGDNYRDFPAEIDAAGGLELMVIGIGEDGHFCANMPECTLYDQEVYKVKLTNEYPWNEPYQQSLQGNYSDYMYTLGLPALLKVKKLVLIANGLAKAQAIKAALEGPMTPDFPSSYLRLHPNLVVILDQEAASALT</sequence>
<proteinExistence type="predicted"/>
<accession>A0A940PA85</accession>
<dbReference type="Gene3D" id="3.40.50.1360">
    <property type="match status" value="1"/>
</dbReference>
<dbReference type="PANTHER" id="PTHR42892">
    <property type="entry name" value="GLUCOSAMINE-6-PHOSPHATE DEAMINASE-LIKE PROTEIN BT_0258-RELATED"/>
    <property type="match status" value="1"/>
</dbReference>
<dbReference type="InterPro" id="IPR052960">
    <property type="entry name" value="GlcN6P_deaminase-like"/>
</dbReference>
<dbReference type="GO" id="GO:0005975">
    <property type="term" value="P:carbohydrate metabolic process"/>
    <property type="evidence" value="ECO:0007669"/>
    <property type="project" value="InterPro"/>
</dbReference>
<organism evidence="2 3">
    <name type="scientific">Vagococcus allomyrinae</name>
    <dbReference type="NCBI Taxonomy" id="2794353"/>
    <lineage>
        <taxon>Bacteria</taxon>
        <taxon>Bacillati</taxon>
        <taxon>Bacillota</taxon>
        <taxon>Bacilli</taxon>
        <taxon>Lactobacillales</taxon>
        <taxon>Enterococcaceae</taxon>
        <taxon>Vagococcus</taxon>
    </lineage>
</organism>
<protein>
    <submittedName>
        <fullName evidence="2">6-phosphogluconolactonase</fullName>
    </submittedName>
</protein>
<dbReference type="InterPro" id="IPR006148">
    <property type="entry name" value="Glc/Gal-6P_isomerase"/>
</dbReference>
<dbReference type="Pfam" id="PF01182">
    <property type="entry name" value="Glucosamine_iso"/>
    <property type="match status" value="1"/>
</dbReference>